<evidence type="ECO:0000313" key="4">
    <source>
        <dbReference type="EMBL" id="ALK83952.1"/>
    </source>
</evidence>
<keyword evidence="1" id="KW-0175">Coiled coil</keyword>
<evidence type="ECO:0000313" key="3">
    <source>
        <dbReference type="EMBL" id="ALK83684.1"/>
    </source>
</evidence>
<proteinExistence type="predicted"/>
<keyword evidence="2" id="KW-0812">Transmembrane</keyword>
<protein>
    <recommendedName>
        <fullName evidence="6">CAP-Gly protein</fullName>
    </recommendedName>
</protein>
<dbReference type="EMBL" id="CP013020">
    <property type="protein sequence ID" value="ALK83684.1"/>
    <property type="molecule type" value="Genomic_DNA"/>
</dbReference>
<evidence type="ECO:0000256" key="1">
    <source>
        <dbReference type="SAM" id="Coils"/>
    </source>
</evidence>
<evidence type="ECO:0000256" key="2">
    <source>
        <dbReference type="SAM" id="Phobius"/>
    </source>
</evidence>
<feature type="transmembrane region" description="Helical" evidence="2">
    <location>
        <begin position="352"/>
        <end position="373"/>
    </location>
</feature>
<feature type="coiled-coil region" evidence="1">
    <location>
        <begin position="260"/>
        <end position="336"/>
    </location>
</feature>
<keyword evidence="2" id="KW-0472">Membrane</keyword>
<evidence type="ECO:0000313" key="5">
    <source>
        <dbReference type="Proteomes" id="UP000061587"/>
    </source>
</evidence>
<accession>A0A0P0LN16</accession>
<dbReference type="PATRIC" id="fig|821.40.peg.1275"/>
<feature type="transmembrane region" description="Helical" evidence="2">
    <location>
        <begin position="20"/>
        <end position="40"/>
    </location>
</feature>
<feature type="transmembrane region" description="Helical" evidence="2">
    <location>
        <begin position="52"/>
        <end position="74"/>
    </location>
</feature>
<sequence>MCFLTQIFIVMTNINQTNFLLSLFFYEESIIVLIKNLTIMKKLSFAELKGRVSWGSVLGGVMTVLAISVLLSILNSSIGLFMLNPLSEHPASGIGTAVGIGSAVILVAGMTAGGFVAGKLAGMDGIIHGFLVWATTLIVAVILGIFLAVGTAKMTANALGAVSSVTGSVLSGAGDAVGSGVSALSEEAKELFGKIDFNTVLKEGDMPQNIRTALAKSDVKELHPDYLKKQLEEVKEDLSKSIKTIVASPQEADETVNDFLKRLKQRTEKLNQNIDRNDLAKAIANNTNLSKPEADKMVEQYMNLIDNARLEAAKQIDNLEASLQKAAQEWKEIKHKALVAADKATDAAARSALISFFAILFGAVLCCAAGAYGSRKTQERVDI</sequence>
<reference evidence="5" key="1">
    <citation type="submission" date="2015-10" db="EMBL/GenBank/DDBJ databases">
        <title>Extensive mobilome-driven genome diversification in gut-associated Bacteroides vulgatus mpk.</title>
        <authorList>
            <person name="Beier S."/>
            <person name="Lange A."/>
            <person name="Huson D.H."/>
            <person name="Frick J.-S."/>
            <person name="Autenrieth I.B."/>
        </authorList>
    </citation>
    <scope>NUCLEOTIDE SEQUENCE [LARGE SCALE GENOMIC DNA]</scope>
    <source>
        <strain evidence="5">mpk</strain>
    </source>
</reference>
<dbReference type="Proteomes" id="UP000061587">
    <property type="component" value="Chromosome"/>
</dbReference>
<name>A0A0P0LN16_PHOVU</name>
<feature type="transmembrane region" description="Helical" evidence="2">
    <location>
        <begin position="94"/>
        <end position="118"/>
    </location>
</feature>
<dbReference type="EMBL" id="CP013020">
    <property type="protein sequence ID" value="ALK83952.1"/>
    <property type="molecule type" value="Genomic_DNA"/>
</dbReference>
<reference evidence="4 5" key="2">
    <citation type="journal article" date="2016" name="Genome Biol. Evol.">
        <title>Extensive mobilome-driven genome diversification in mouse gut-associated Bacteroides vulgatus mpk.</title>
        <authorList>
            <person name="Lange A."/>
            <person name="Beier S."/>
            <person name="Steimle A."/>
            <person name="Autenrieth I.B."/>
            <person name="Huson D.H."/>
            <person name="Frick J.S."/>
        </authorList>
    </citation>
    <scope>NUCLEOTIDE SEQUENCE [LARGE SCALE GENOMIC DNA]</scope>
    <source>
        <strain evidence="5">mpk</strain>
        <strain evidence="4">Mpk</strain>
    </source>
</reference>
<feature type="transmembrane region" description="Helical" evidence="2">
    <location>
        <begin position="130"/>
        <end position="149"/>
    </location>
</feature>
<gene>
    <name evidence="3" type="ORF">BvMPK_1067</name>
    <name evidence="4" type="ORF">BvMPK_1345</name>
</gene>
<keyword evidence="2" id="KW-1133">Transmembrane helix</keyword>
<evidence type="ECO:0008006" key="6">
    <source>
        <dbReference type="Google" id="ProtNLM"/>
    </source>
</evidence>
<dbReference type="AlphaFoldDB" id="A0A0P0LN16"/>
<organism evidence="4 5">
    <name type="scientific">Phocaeicola vulgatus</name>
    <name type="common">Bacteroides vulgatus</name>
    <dbReference type="NCBI Taxonomy" id="821"/>
    <lineage>
        <taxon>Bacteria</taxon>
        <taxon>Pseudomonadati</taxon>
        <taxon>Bacteroidota</taxon>
        <taxon>Bacteroidia</taxon>
        <taxon>Bacteroidales</taxon>
        <taxon>Bacteroidaceae</taxon>
        <taxon>Phocaeicola</taxon>
    </lineage>
</organism>